<gene>
    <name evidence="1" type="ORF">PVAP13_5KG592307</name>
</gene>
<dbReference type="Proteomes" id="UP000823388">
    <property type="component" value="Chromosome 5K"/>
</dbReference>
<keyword evidence="2" id="KW-1185">Reference proteome</keyword>
<name>A0A8T0STM4_PANVG</name>
<dbReference type="AlphaFoldDB" id="A0A8T0STM4"/>
<dbReference type="EMBL" id="CM029045">
    <property type="protein sequence ID" value="KAG2601467.1"/>
    <property type="molecule type" value="Genomic_DNA"/>
</dbReference>
<comment type="caution">
    <text evidence="1">The sequence shown here is derived from an EMBL/GenBank/DDBJ whole genome shotgun (WGS) entry which is preliminary data.</text>
</comment>
<protein>
    <submittedName>
        <fullName evidence="1">Uncharacterized protein</fullName>
    </submittedName>
</protein>
<reference evidence="1" key="1">
    <citation type="submission" date="2020-05" db="EMBL/GenBank/DDBJ databases">
        <title>WGS assembly of Panicum virgatum.</title>
        <authorList>
            <person name="Lovell J.T."/>
            <person name="Jenkins J."/>
            <person name="Shu S."/>
            <person name="Juenger T.E."/>
            <person name="Schmutz J."/>
        </authorList>
    </citation>
    <scope>NUCLEOTIDE SEQUENCE</scope>
    <source>
        <strain evidence="1">AP13</strain>
    </source>
</reference>
<accession>A0A8T0STM4</accession>
<organism evidence="1 2">
    <name type="scientific">Panicum virgatum</name>
    <name type="common">Blackwell switchgrass</name>
    <dbReference type="NCBI Taxonomy" id="38727"/>
    <lineage>
        <taxon>Eukaryota</taxon>
        <taxon>Viridiplantae</taxon>
        <taxon>Streptophyta</taxon>
        <taxon>Embryophyta</taxon>
        <taxon>Tracheophyta</taxon>
        <taxon>Spermatophyta</taxon>
        <taxon>Magnoliopsida</taxon>
        <taxon>Liliopsida</taxon>
        <taxon>Poales</taxon>
        <taxon>Poaceae</taxon>
        <taxon>PACMAD clade</taxon>
        <taxon>Panicoideae</taxon>
        <taxon>Panicodae</taxon>
        <taxon>Paniceae</taxon>
        <taxon>Panicinae</taxon>
        <taxon>Panicum</taxon>
        <taxon>Panicum sect. Hiantes</taxon>
    </lineage>
</organism>
<evidence type="ECO:0000313" key="1">
    <source>
        <dbReference type="EMBL" id="KAG2601467.1"/>
    </source>
</evidence>
<evidence type="ECO:0000313" key="2">
    <source>
        <dbReference type="Proteomes" id="UP000823388"/>
    </source>
</evidence>
<sequence length="103" mass="11374">MGIEPINNHQRPPVQYAQKSEPCWNLTERHCISISQESLQNIACARRSAASCRSSSSSSLSHSLPLVPVDLHEILLRLTMSNSHASRRVAAFSTSSGSFFFLC</sequence>
<proteinExistence type="predicted"/>